<accession>L7LT69</accession>
<keyword evidence="1" id="KW-0732">Signal</keyword>
<proteinExistence type="evidence at transcript level"/>
<feature type="chain" id="PRO_5003981268" evidence="1">
    <location>
        <begin position="26"/>
        <end position="243"/>
    </location>
</feature>
<sequence>MFHKRVQSHGLILLFAISLYVGSRGSNLETNHISDATQSNAQMSDISGNSVSLQGSNFDGTLDLREVLNTSEDYWVYYQTYSNKYEMYINETNMTIFTTCIRHHKLELTEDEYNFTLYESLNGIKAEENCTGKFINFTLTAGTNKPPKAMQVYPGSEKRPEYMATLEYTDPDSHNCNVYSISYLVTDLANDTGTCEMHIKDSYVHRGPTNSCLTYYNTNCKGKKYQPYIPECNNTDQRDRNSL</sequence>
<reference evidence="2" key="1">
    <citation type="submission" date="2012-11" db="EMBL/GenBank/DDBJ databases">
        <authorList>
            <person name="Lucero-Rivera Y.E."/>
            <person name="Tovar-Ramirez D."/>
        </authorList>
    </citation>
    <scope>NUCLEOTIDE SEQUENCE</scope>
    <source>
        <tissue evidence="2">Salivary gland</tissue>
    </source>
</reference>
<protein>
    <submittedName>
        <fullName evidence="2">Putative group v salivary lipocalin</fullName>
    </submittedName>
</protein>
<dbReference type="SUPFAM" id="SSF50814">
    <property type="entry name" value="Lipocalins"/>
    <property type="match status" value="1"/>
</dbReference>
<dbReference type="InterPro" id="IPR012674">
    <property type="entry name" value="Calycin"/>
</dbReference>
<dbReference type="EMBL" id="GACK01010971">
    <property type="protein sequence ID" value="JAA54063.1"/>
    <property type="molecule type" value="mRNA"/>
</dbReference>
<feature type="signal peptide" evidence="1">
    <location>
        <begin position="1"/>
        <end position="25"/>
    </location>
</feature>
<reference evidence="2" key="2">
    <citation type="journal article" date="2015" name="J. Proteomics">
        <title>Sexual differences in the sialomes of the zebra tick, Rhipicephalus pulchellus.</title>
        <authorList>
            <person name="Tan A.W."/>
            <person name="Francischetti I.M."/>
            <person name="Slovak M."/>
            <person name="Kini R.M."/>
            <person name="Ribeiro J.M."/>
        </authorList>
    </citation>
    <scope>NUCLEOTIDE SEQUENCE</scope>
    <source>
        <tissue evidence="2">Salivary gland</tissue>
    </source>
</reference>
<evidence type="ECO:0000256" key="1">
    <source>
        <dbReference type="SAM" id="SignalP"/>
    </source>
</evidence>
<dbReference type="AlphaFoldDB" id="L7LT69"/>
<dbReference type="Gene3D" id="2.40.128.20">
    <property type="match status" value="1"/>
</dbReference>
<evidence type="ECO:0000313" key="2">
    <source>
        <dbReference type="EMBL" id="JAA54063.1"/>
    </source>
</evidence>
<organism evidence="2">
    <name type="scientific">Rhipicephalus pulchellus</name>
    <name type="common">Yellow backed tick</name>
    <name type="synonym">Dermacentor pulchellus</name>
    <dbReference type="NCBI Taxonomy" id="72859"/>
    <lineage>
        <taxon>Eukaryota</taxon>
        <taxon>Metazoa</taxon>
        <taxon>Ecdysozoa</taxon>
        <taxon>Arthropoda</taxon>
        <taxon>Chelicerata</taxon>
        <taxon>Arachnida</taxon>
        <taxon>Acari</taxon>
        <taxon>Parasitiformes</taxon>
        <taxon>Ixodida</taxon>
        <taxon>Ixodoidea</taxon>
        <taxon>Ixodidae</taxon>
        <taxon>Rhipicephalinae</taxon>
        <taxon>Rhipicephalus</taxon>
        <taxon>Rhipicephalus</taxon>
    </lineage>
</organism>
<name>L7LT69_RHIPC</name>